<dbReference type="PANTHER" id="PTHR15615:SF117">
    <property type="entry name" value="PHO85 CYCLIN PHO80"/>
    <property type="match status" value="1"/>
</dbReference>
<accession>F2QXV5</accession>
<dbReference type="InterPro" id="IPR036915">
    <property type="entry name" value="Cyclin-like_sf"/>
</dbReference>
<dbReference type="HOGENOM" id="CLU_061246_1_0_1"/>
<dbReference type="PANTHER" id="PTHR15615">
    <property type="match status" value="1"/>
</dbReference>
<proteinExistence type="predicted"/>
<protein>
    <submittedName>
        <fullName evidence="2">PHO85 interacting cyclin</fullName>
    </submittedName>
</protein>
<feature type="region of interest" description="Disordered" evidence="1">
    <location>
        <begin position="325"/>
        <end position="349"/>
    </location>
</feature>
<dbReference type="EMBL" id="FR839631">
    <property type="protein sequence ID" value="CCA40233.1"/>
    <property type="molecule type" value="Genomic_DNA"/>
</dbReference>
<evidence type="ECO:0000313" key="3">
    <source>
        <dbReference type="Proteomes" id="UP000006853"/>
    </source>
</evidence>
<reference evidence="2 3" key="1">
    <citation type="journal article" date="2011" name="J. Biotechnol.">
        <title>High-quality genome sequence of Pichia pastoris CBS7435.</title>
        <authorList>
            <person name="Kuberl A."/>
            <person name="Schneider J."/>
            <person name="Thallinger G.G."/>
            <person name="Anderl I."/>
            <person name="Wibberg D."/>
            <person name="Hajek T."/>
            <person name="Jaenicke S."/>
            <person name="Brinkrolf K."/>
            <person name="Goesmann A."/>
            <person name="Szczepanowski R."/>
            <person name="Puhler A."/>
            <person name="Schwab H."/>
            <person name="Glieder A."/>
            <person name="Pichler H."/>
        </authorList>
    </citation>
    <scope>NUCLEOTIDE SEQUENCE [LARGE SCALE GENOMIC DNA]</scope>
    <source>
        <strain evidence="3">ATCC 76273 / CBS 7435 / CECT 11047 / NRRL Y-11430 / Wegner 21-1</strain>
    </source>
</reference>
<dbReference type="GO" id="GO:0019901">
    <property type="term" value="F:protein kinase binding"/>
    <property type="evidence" value="ECO:0007669"/>
    <property type="project" value="InterPro"/>
</dbReference>
<dbReference type="Gene3D" id="1.10.472.10">
    <property type="entry name" value="Cyclin-like"/>
    <property type="match status" value="1"/>
</dbReference>
<dbReference type="InterPro" id="IPR013922">
    <property type="entry name" value="Cyclin_PHO80-like"/>
</dbReference>
<dbReference type="Proteomes" id="UP000006853">
    <property type="component" value="Chromosome 4"/>
</dbReference>
<dbReference type="GO" id="GO:0016538">
    <property type="term" value="F:cyclin-dependent protein serine/threonine kinase regulator activity"/>
    <property type="evidence" value="ECO:0007669"/>
    <property type="project" value="TreeGrafter"/>
</dbReference>
<dbReference type="GO" id="GO:0005634">
    <property type="term" value="C:nucleus"/>
    <property type="evidence" value="ECO:0007669"/>
    <property type="project" value="TreeGrafter"/>
</dbReference>
<reference evidence="2 3" key="3">
    <citation type="journal article" date="2016" name="FEMS Yeast Res.">
        <title>Curation of the genome annotation of Pichia pastoris (Komagataella phaffii) CBS7435 from gene level to protein function.</title>
        <authorList>
            <person name="Valli M."/>
            <person name="Tatto N.E."/>
            <person name="Peymann A."/>
            <person name="Gruber C."/>
            <person name="Landes N."/>
            <person name="Ekker H."/>
            <person name="Thallinger G.G."/>
            <person name="Mattanovich D."/>
            <person name="Gasser B."/>
            <person name="Graf A.B."/>
        </authorList>
    </citation>
    <scope>GENOME REANNOTATION</scope>
    <source>
        <strain evidence="2 3">ATCC 76273 / CBS 7435 / CECT 11047 / NRRL Y-11430 / Wegner 21-1</strain>
    </source>
</reference>
<feature type="compositionally biased region" description="Polar residues" evidence="1">
    <location>
        <begin position="337"/>
        <end position="349"/>
    </location>
</feature>
<evidence type="ECO:0000313" key="2">
    <source>
        <dbReference type="EMBL" id="CCA40233.1"/>
    </source>
</evidence>
<sequence>MSLHIQQSPNVDGSVRFGLASNWSAYSLTKSKSETNVSEISGIGRIDSNNITSQDQLEMARLENTSNHSKEPTKRLSVANRGTSILEPEMDNNSSEVFSVSNPGSPSKTGAPSIVLPVEFIHCPRDHLVVLLARILQSLVDMNDSMTESKQIHTQKLTRFHSRAPPNISIEHYLGRLAQYSYLENSILLTAVYYIDLLSLSYPVFSLNSLTVHRFLLTATTIAAKGLCDSFCSNTHYAKVGGIHVSELNILEVEFLNKVNWRIVPRDFNHETVCIRSASPVSEIKLSVSATNDVLDMYYYRTIMLVGKIDDLAVNYCLAGRSLSESGSLKRPGNEMDWTSCSLSSKRNR</sequence>
<dbReference type="AlphaFoldDB" id="F2QXV5"/>
<organism evidence="2 3">
    <name type="scientific">Komagataella phaffii (strain ATCC 76273 / CBS 7435 / CECT 11047 / NRRL Y-11430 / Wegner 21-1)</name>
    <name type="common">Yeast</name>
    <name type="synonym">Pichia pastoris</name>
    <dbReference type="NCBI Taxonomy" id="981350"/>
    <lineage>
        <taxon>Eukaryota</taxon>
        <taxon>Fungi</taxon>
        <taxon>Dikarya</taxon>
        <taxon>Ascomycota</taxon>
        <taxon>Saccharomycotina</taxon>
        <taxon>Pichiomycetes</taxon>
        <taxon>Pichiales</taxon>
        <taxon>Pichiaceae</taxon>
        <taxon>Komagataella</taxon>
    </lineage>
</organism>
<name>F2QXV5_KOMPC</name>
<dbReference type="SUPFAM" id="SSF47954">
    <property type="entry name" value="Cyclin-like"/>
    <property type="match status" value="1"/>
</dbReference>
<dbReference type="Pfam" id="PF08613">
    <property type="entry name" value="Cyclin"/>
    <property type="match status" value="1"/>
</dbReference>
<evidence type="ECO:0000256" key="1">
    <source>
        <dbReference type="SAM" id="MobiDB-lite"/>
    </source>
</evidence>
<dbReference type="CDD" id="cd20558">
    <property type="entry name" value="CYCLIN_ScPCL7-like"/>
    <property type="match status" value="1"/>
</dbReference>
<gene>
    <name evidence="2" type="primary">PHO80</name>
    <name evidence="2" type="ordered locus">PP7435_Chr4-0053</name>
</gene>
<dbReference type="GO" id="GO:0000307">
    <property type="term" value="C:cyclin-dependent protein kinase holoenzyme complex"/>
    <property type="evidence" value="ECO:0007669"/>
    <property type="project" value="TreeGrafter"/>
</dbReference>
<reference key="2">
    <citation type="submission" date="2011-04" db="EMBL/GenBank/DDBJ databases">
        <title>High-quality genome sequence of Pichia pastoris CBS 7435.</title>
        <authorList>
            <person name="Kueberl A."/>
            <person name="Schneider J."/>
            <person name="Thallinger G.G."/>
            <person name="Anderl I."/>
            <person name="Wibberg D."/>
            <person name="Hajek T."/>
            <person name="Jaenicke S."/>
            <person name="Brinkrolf K."/>
            <person name="Goesmann A."/>
            <person name="Szczepanowski R."/>
            <person name="Puehler A."/>
            <person name="Schwab H."/>
            <person name="Glieder A."/>
            <person name="Pichler H."/>
        </authorList>
    </citation>
    <scope>NUCLEOTIDE SEQUENCE</scope>
    <source>
        <strain>CBS 7435</strain>
    </source>
</reference>
<keyword evidence="3" id="KW-1185">Reference proteome</keyword>